<dbReference type="Pfam" id="PF04336">
    <property type="entry name" value="ACP_PD"/>
    <property type="match status" value="1"/>
</dbReference>
<dbReference type="PANTHER" id="PTHR38764:SF1">
    <property type="entry name" value="ACYL CARRIER PROTEIN PHOSPHODIESTERASE"/>
    <property type="match status" value="1"/>
</dbReference>
<evidence type="ECO:0000256" key="3">
    <source>
        <dbReference type="ARBA" id="ARBA00023098"/>
    </source>
</evidence>
<keyword evidence="2" id="KW-0378">Hydrolase</keyword>
<accession>A0ABP2LGT7</accession>
<organism evidence="5 6">
    <name type="scientific">Vibrio tubiashii ATCC 19109</name>
    <dbReference type="NCBI Taxonomy" id="1051646"/>
    <lineage>
        <taxon>Bacteria</taxon>
        <taxon>Pseudomonadati</taxon>
        <taxon>Pseudomonadota</taxon>
        <taxon>Gammaproteobacteria</taxon>
        <taxon>Vibrionales</taxon>
        <taxon>Vibrionaceae</taxon>
        <taxon>Vibrio</taxon>
        <taxon>Vibrio oreintalis group</taxon>
    </lineage>
</organism>
<gene>
    <name evidence="5" type="ORF">VITU9109_09932</name>
</gene>
<reference evidence="5 6" key="1">
    <citation type="journal article" date="2012" name="Int. J. Syst. Evol. Microbiol.">
        <title>Vibrio caribbeanicus sp. nov., isolated from the marine sponge Scleritoderma cyanea.</title>
        <authorList>
            <person name="Hoffmann M."/>
            <person name="Monday S.R."/>
            <person name="Allard M.W."/>
            <person name="Strain E.A."/>
            <person name="Whittaker P."/>
            <person name="Naum M."/>
            <person name="McCarthy P.J."/>
            <person name="Lopez J.V."/>
            <person name="Fischer M."/>
            <person name="Brown E.W."/>
        </authorList>
    </citation>
    <scope>NUCLEOTIDE SEQUENCE [LARGE SCALE GENOMIC DNA]</scope>
    <source>
        <strain evidence="5 6">ATCC 19109</strain>
    </source>
</reference>
<keyword evidence="1" id="KW-0444">Lipid biosynthesis</keyword>
<keyword evidence="6" id="KW-1185">Reference proteome</keyword>
<evidence type="ECO:0000256" key="4">
    <source>
        <dbReference type="ARBA" id="ARBA00023160"/>
    </source>
</evidence>
<evidence type="ECO:0000313" key="5">
    <source>
        <dbReference type="EMBL" id="EGU50568.1"/>
    </source>
</evidence>
<evidence type="ECO:0000256" key="1">
    <source>
        <dbReference type="ARBA" id="ARBA00022516"/>
    </source>
</evidence>
<keyword evidence="4" id="KW-0276">Fatty acid metabolism</keyword>
<dbReference type="InterPro" id="IPR007431">
    <property type="entry name" value="ACP_PD"/>
</dbReference>
<proteinExistence type="predicted"/>
<comment type="caution">
    <text evidence="5">The sequence shown here is derived from an EMBL/GenBank/DDBJ whole genome shotgun (WGS) entry which is preliminary data.</text>
</comment>
<keyword evidence="4" id="KW-0275">Fatty acid biosynthesis</keyword>
<dbReference type="Proteomes" id="UP000003836">
    <property type="component" value="Unassembled WGS sequence"/>
</dbReference>
<dbReference type="PIRSF" id="PIRSF011489">
    <property type="entry name" value="DUF479"/>
    <property type="match status" value="1"/>
</dbReference>
<dbReference type="EMBL" id="AFWI01000178">
    <property type="protein sequence ID" value="EGU50568.1"/>
    <property type="molecule type" value="Genomic_DNA"/>
</dbReference>
<evidence type="ECO:0000313" key="6">
    <source>
        <dbReference type="Proteomes" id="UP000003836"/>
    </source>
</evidence>
<name>A0ABP2LGT7_9VIBR</name>
<evidence type="ECO:0000256" key="2">
    <source>
        <dbReference type="ARBA" id="ARBA00022801"/>
    </source>
</evidence>
<dbReference type="PANTHER" id="PTHR38764">
    <property type="entry name" value="ACYL CARRIER PROTEIN PHOSPHODIESTERASE"/>
    <property type="match status" value="1"/>
</dbReference>
<sequence>MHSRWLCAFIGQGVISKANRLNYLAHLHIADHCDSNLLGNLLGDFVKGNPDSQFPNNVSQGVRLHRYVDSFTDHHEQVLEVKGLFPNGVRRFSGIALDMFWDHCLANQWSQFHSNSLNEFCQQAEHRVSLDSHNELPERFLRVSTAMWQGRWLESYQHLDNIEYALQRMSARSPRMSRLSDCFPHIERNYDHLVETFSTFYPDVLTASKSF</sequence>
<protein>
    <submittedName>
        <fullName evidence="5">Acyl carrier protein phosphodiesterase</fullName>
    </submittedName>
</protein>
<keyword evidence="3" id="KW-0443">Lipid metabolism</keyword>